<evidence type="ECO:0000256" key="1">
    <source>
        <dbReference type="SAM" id="SignalP"/>
    </source>
</evidence>
<dbReference type="Pfam" id="PF00581">
    <property type="entry name" value="Rhodanese"/>
    <property type="match status" value="1"/>
</dbReference>
<dbReference type="Proteomes" id="UP001434737">
    <property type="component" value="Chromosome"/>
</dbReference>
<accession>A0ABZ3F2F3</accession>
<dbReference type="EMBL" id="CP145316">
    <property type="protein sequence ID" value="XAM17309.1"/>
    <property type="molecule type" value="Genomic_DNA"/>
</dbReference>
<gene>
    <name evidence="3" type="ORF">V3I05_06370</name>
</gene>
<evidence type="ECO:0000313" key="4">
    <source>
        <dbReference type="Proteomes" id="UP001434737"/>
    </source>
</evidence>
<evidence type="ECO:0000313" key="3">
    <source>
        <dbReference type="EMBL" id="XAM17309.1"/>
    </source>
</evidence>
<dbReference type="InterPro" id="IPR036873">
    <property type="entry name" value="Rhodanese-like_dom_sf"/>
</dbReference>
<dbReference type="RefSeq" id="WP_295698692.1">
    <property type="nucleotide sequence ID" value="NZ_CP145316.1"/>
</dbReference>
<reference evidence="3 4" key="1">
    <citation type="submission" date="2024-02" db="EMBL/GenBank/DDBJ databases">
        <title>Genome and pathogenicity analysis of Helicobacter mastomyrinus isolated from mice.</title>
        <authorList>
            <person name="Zhu L."/>
        </authorList>
    </citation>
    <scope>NUCLEOTIDE SEQUENCE [LARGE SCALE GENOMIC DNA]</scope>
    <source>
        <strain evidence="3 4">Hm-17</strain>
    </source>
</reference>
<organism evidence="3 4">
    <name type="scientific">Helicobacter mastomyrinus</name>
    <dbReference type="NCBI Taxonomy" id="287948"/>
    <lineage>
        <taxon>Bacteria</taxon>
        <taxon>Pseudomonadati</taxon>
        <taxon>Campylobacterota</taxon>
        <taxon>Epsilonproteobacteria</taxon>
        <taxon>Campylobacterales</taxon>
        <taxon>Helicobacteraceae</taxon>
        <taxon>Helicobacter</taxon>
    </lineage>
</organism>
<protein>
    <submittedName>
        <fullName evidence="3">Rhodanese-like domain-containing protein</fullName>
    </submittedName>
</protein>
<dbReference type="PROSITE" id="PS50206">
    <property type="entry name" value="RHODANESE_3"/>
    <property type="match status" value="1"/>
</dbReference>
<dbReference type="InterPro" id="IPR001763">
    <property type="entry name" value="Rhodanese-like_dom"/>
</dbReference>
<feature type="domain" description="Rhodanese" evidence="2">
    <location>
        <begin position="97"/>
        <end position="214"/>
    </location>
</feature>
<evidence type="ECO:0000259" key="2">
    <source>
        <dbReference type="PROSITE" id="PS50206"/>
    </source>
</evidence>
<keyword evidence="4" id="KW-1185">Reference proteome</keyword>
<dbReference type="Gene3D" id="3.40.250.10">
    <property type="entry name" value="Rhodanese-like domain"/>
    <property type="match status" value="1"/>
</dbReference>
<keyword evidence="1" id="KW-0732">Signal</keyword>
<proteinExistence type="predicted"/>
<dbReference type="PROSITE" id="PS51257">
    <property type="entry name" value="PROKAR_LIPOPROTEIN"/>
    <property type="match status" value="1"/>
</dbReference>
<name>A0ABZ3F2F3_9HELI</name>
<feature type="chain" id="PRO_5046567773" evidence="1">
    <location>
        <begin position="22"/>
        <end position="222"/>
    </location>
</feature>
<feature type="signal peptide" evidence="1">
    <location>
        <begin position="1"/>
        <end position="21"/>
    </location>
</feature>
<dbReference type="SUPFAM" id="SSF52821">
    <property type="entry name" value="Rhodanese/Cell cycle control phosphatase"/>
    <property type="match status" value="1"/>
</dbReference>
<sequence length="222" mass="24761">MKKLLVYVLCVYFLCACSDSAKEQDKSESAKLVESYPQIVALLEKESAGDTQGEQSMRDALQKAGVSNEQIEEIGSLITRAKLSGYELILPNDLAAKSDEFIIISTLPRGIYNLGLIPHAKHFEFALSPSLNDDGSEWNWEADGLSRAQKEFIELLGDNKDAKIVFYDSGEHIFAPVGSAHLGIMWAKHLGYTQLYRLIGGFDMWKELKLPITTEVPHCCEM</sequence>